<dbReference type="InterPro" id="IPR058957">
    <property type="entry name" value="Peptidase_inhib_put_dom"/>
</dbReference>
<dbReference type="Proteomes" id="UP000628840">
    <property type="component" value="Unassembled WGS sequence"/>
</dbReference>
<dbReference type="AlphaFoldDB" id="A0A830FDW1"/>
<feature type="domain" description="Putative peptidase inhibitor" evidence="1">
    <location>
        <begin position="4"/>
        <end position="81"/>
    </location>
</feature>
<organism evidence="2 3">
    <name type="scientific">Halarchaeum grantii</name>
    <dbReference type="NCBI Taxonomy" id="1193105"/>
    <lineage>
        <taxon>Archaea</taxon>
        <taxon>Methanobacteriati</taxon>
        <taxon>Methanobacteriota</taxon>
        <taxon>Stenosarchaea group</taxon>
        <taxon>Halobacteria</taxon>
        <taxon>Halobacteriales</taxon>
        <taxon>Halobacteriaceae</taxon>
    </lineage>
</organism>
<dbReference type="RefSeq" id="WP_188884564.1">
    <property type="nucleotide sequence ID" value="NZ_BMPF01000009.1"/>
</dbReference>
<sequence>MPAYVDSQVEKIRGSECETTVSLLLGVSGDQEAVIERVEQESATVDSTLGRATLRVTAPESVVNALCSIGGISSIEIERDDVY</sequence>
<dbReference type="EMBL" id="BMPF01000009">
    <property type="protein sequence ID" value="GGL45370.1"/>
    <property type="molecule type" value="Genomic_DNA"/>
</dbReference>
<accession>A0A830FDW1</accession>
<reference evidence="2 3" key="1">
    <citation type="journal article" date="2019" name="Int. J. Syst. Evol. Microbiol.">
        <title>The Global Catalogue of Microorganisms (GCM) 10K type strain sequencing project: providing services to taxonomists for standard genome sequencing and annotation.</title>
        <authorList>
            <consortium name="The Broad Institute Genomics Platform"/>
            <consortium name="The Broad Institute Genome Sequencing Center for Infectious Disease"/>
            <person name="Wu L."/>
            <person name="Ma J."/>
        </authorList>
    </citation>
    <scope>NUCLEOTIDE SEQUENCE [LARGE SCALE GENOMIC DNA]</scope>
    <source>
        <strain evidence="2 3">JCM 19585</strain>
    </source>
</reference>
<dbReference type="OrthoDB" id="195420at2157"/>
<name>A0A830FDW1_9EURY</name>
<gene>
    <name evidence="2" type="ORF">GCM10009037_31010</name>
</gene>
<keyword evidence="3" id="KW-1185">Reference proteome</keyword>
<protein>
    <recommendedName>
        <fullName evidence="1">Putative peptidase inhibitor domain-containing protein</fullName>
    </recommendedName>
</protein>
<evidence type="ECO:0000313" key="3">
    <source>
        <dbReference type="Proteomes" id="UP000628840"/>
    </source>
</evidence>
<evidence type="ECO:0000313" key="2">
    <source>
        <dbReference type="EMBL" id="GGL45370.1"/>
    </source>
</evidence>
<dbReference type="Pfam" id="PF26036">
    <property type="entry name" value="Peptidase_inhib_put"/>
    <property type="match status" value="1"/>
</dbReference>
<proteinExistence type="predicted"/>
<comment type="caution">
    <text evidence="2">The sequence shown here is derived from an EMBL/GenBank/DDBJ whole genome shotgun (WGS) entry which is preliminary data.</text>
</comment>
<evidence type="ECO:0000259" key="1">
    <source>
        <dbReference type="Pfam" id="PF26036"/>
    </source>
</evidence>